<reference evidence="2" key="1">
    <citation type="submission" date="2022-08" db="EMBL/GenBank/DDBJ databases">
        <authorList>
            <person name="Kallberg Y."/>
            <person name="Tangrot J."/>
            <person name="Rosling A."/>
        </authorList>
    </citation>
    <scope>NUCLEOTIDE SEQUENCE</scope>
    <source>
        <strain evidence="2">Wild A</strain>
    </source>
</reference>
<keyword evidence="1" id="KW-1133">Transmembrane helix</keyword>
<dbReference type="EMBL" id="CAMKVN010000070">
    <property type="protein sequence ID" value="CAI2163097.1"/>
    <property type="molecule type" value="Genomic_DNA"/>
</dbReference>
<accession>A0A9W4SDD5</accession>
<keyword evidence="3" id="KW-1185">Reference proteome</keyword>
<protein>
    <submittedName>
        <fullName evidence="2">5914_t:CDS:1</fullName>
    </submittedName>
</protein>
<dbReference type="OrthoDB" id="5591953at2759"/>
<feature type="transmembrane region" description="Helical" evidence="1">
    <location>
        <begin position="177"/>
        <end position="200"/>
    </location>
</feature>
<feature type="transmembrane region" description="Helical" evidence="1">
    <location>
        <begin position="252"/>
        <end position="276"/>
    </location>
</feature>
<dbReference type="Gene3D" id="1.20.1070.10">
    <property type="entry name" value="Rhodopsin 7-helix transmembrane proteins"/>
    <property type="match status" value="1"/>
</dbReference>
<proteinExistence type="predicted"/>
<sequence length="457" mass="52117">MTHSRFYIRLFFSTCFALMVISTKFSNGVVITRINLRHEQKYLNVIKSNSIQNHQHLRRDLLASKTPKITNIPENNLIIPHTDKSIYKLDPTGSAVFYVAGIITSFANMLGSSLMIILTIHKYRCNSEYLTTSKRFPLYMAIMDFGTSFITLPNLFYPMTQDYLMRGSWCSSLGFMTSLLIGINMMLMAILALITYLRICKRFVVNLGKKDCFLFLSILIPTLTISFVTWLLDGFGPDTFWCFMNSLKSGSRVNLIALIAFAYIVTIITSFSYMNVIKRINNVEAMLASFSRTKDSNMQDTEQSSSTWSTKFKQTFFFTSASLKSSNRTSTISRETMSNLDGLELRPPSFFYELRPSVIVNAPTALQLIQYTPIIIYSLCFLVNEMQAWVYVLTVVMLNLGGVVKSVTFMKNELWCNDEMSEKREKSGGTVKASLNENDIEINSFNKNQDFTPISNN</sequence>
<dbReference type="SUPFAM" id="SSF81321">
    <property type="entry name" value="Family A G protein-coupled receptor-like"/>
    <property type="match status" value="1"/>
</dbReference>
<feature type="transmembrane region" description="Helical" evidence="1">
    <location>
        <begin position="138"/>
        <end position="157"/>
    </location>
</feature>
<keyword evidence="1" id="KW-0472">Membrane</keyword>
<keyword evidence="1" id="KW-0812">Transmembrane</keyword>
<feature type="transmembrane region" description="Helical" evidence="1">
    <location>
        <begin position="95"/>
        <end position="118"/>
    </location>
</feature>
<dbReference type="Proteomes" id="UP001153678">
    <property type="component" value="Unassembled WGS sequence"/>
</dbReference>
<gene>
    <name evidence="2" type="ORF">FWILDA_LOCUS898</name>
</gene>
<evidence type="ECO:0000256" key="1">
    <source>
        <dbReference type="SAM" id="Phobius"/>
    </source>
</evidence>
<name>A0A9W4SDD5_9GLOM</name>
<organism evidence="2 3">
    <name type="scientific">Funneliformis geosporum</name>
    <dbReference type="NCBI Taxonomy" id="1117311"/>
    <lineage>
        <taxon>Eukaryota</taxon>
        <taxon>Fungi</taxon>
        <taxon>Fungi incertae sedis</taxon>
        <taxon>Mucoromycota</taxon>
        <taxon>Glomeromycotina</taxon>
        <taxon>Glomeromycetes</taxon>
        <taxon>Glomerales</taxon>
        <taxon>Glomeraceae</taxon>
        <taxon>Funneliformis</taxon>
    </lineage>
</organism>
<comment type="caution">
    <text evidence="2">The sequence shown here is derived from an EMBL/GenBank/DDBJ whole genome shotgun (WGS) entry which is preliminary data.</text>
</comment>
<dbReference type="AlphaFoldDB" id="A0A9W4SDD5"/>
<feature type="transmembrane region" description="Helical" evidence="1">
    <location>
        <begin position="212"/>
        <end position="232"/>
    </location>
</feature>
<evidence type="ECO:0000313" key="2">
    <source>
        <dbReference type="EMBL" id="CAI2163097.1"/>
    </source>
</evidence>
<evidence type="ECO:0000313" key="3">
    <source>
        <dbReference type="Proteomes" id="UP001153678"/>
    </source>
</evidence>